<gene>
    <name evidence="2" type="ORF">ACFFHW_15650</name>
</gene>
<organism evidence="2 3">
    <name type="scientific">Kushneria aurantia</name>
    <dbReference type="NCBI Taxonomy" id="504092"/>
    <lineage>
        <taxon>Bacteria</taxon>
        <taxon>Pseudomonadati</taxon>
        <taxon>Pseudomonadota</taxon>
        <taxon>Gammaproteobacteria</taxon>
        <taxon>Oceanospirillales</taxon>
        <taxon>Halomonadaceae</taxon>
        <taxon>Kushneria</taxon>
    </lineage>
</organism>
<dbReference type="Gene3D" id="2.40.10.220">
    <property type="entry name" value="predicted glycosyltransferase like domains"/>
    <property type="match status" value="1"/>
</dbReference>
<comment type="caution">
    <text evidence="2">The sequence shown here is derived from an EMBL/GenBank/DDBJ whole genome shotgun (WGS) entry which is preliminary data.</text>
</comment>
<dbReference type="Pfam" id="PF07238">
    <property type="entry name" value="PilZ"/>
    <property type="match status" value="1"/>
</dbReference>
<dbReference type="RefSeq" id="WP_019951646.1">
    <property type="nucleotide sequence ID" value="NZ_JBHLVX010000058.1"/>
</dbReference>
<evidence type="ECO:0000313" key="2">
    <source>
        <dbReference type="EMBL" id="MFC0269404.1"/>
    </source>
</evidence>
<feature type="domain" description="PilZ" evidence="1">
    <location>
        <begin position="25"/>
        <end position="97"/>
    </location>
</feature>
<dbReference type="InterPro" id="IPR009875">
    <property type="entry name" value="PilZ_domain"/>
</dbReference>
<keyword evidence="3" id="KW-1185">Reference proteome</keyword>
<proteinExistence type="predicted"/>
<dbReference type="EMBL" id="JBHLVX010000058">
    <property type="protein sequence ID" value="MFC0269404.1"/>
    <property type="molecule type" value="Genomic_DNA"/>
</dbReference>
<name>A0ABV6G6V5_9GAMM</name>
<evidence type="ECO:0000313" key="3">
    <source>
        <dbReference type="Proteomes" id="UP001589814"/>
    </source>
</evidence>
<accession>A0ABV6G6V5</accession>
<protein>
    <submittedName>
        <fullName evidence="2">PilZ domain-containing protein</fullName>
    </submittedName>
</protein>
<evidence type="ECO:0000259" key="1">
    <source>
        <dbReference type="Pfam" id="PF07238"/>
    </source>
</evidence>
<dbReference type="Proteomes" id="UP001589814">
    <property type="component" value="Unassembled WGS sequence"/>
</dbReference>
<sequence>MTTRALSLALDDIETLGASWMPQLENGGLFMPTRDAFHLGQRVYLLLSLPGEQERRPVSGVVAWVSPVGMTGRRTPGIGIHLDAEEQPLRVRIEALLTEAPPDTMRSYTL</sequence>
<reference evidence="2 3" key="1">
    <citation type="submission" date="2024-09" db="EMBL/GenBank/DDBJ databases">
        <authorList>
            <person name="Sun Q."/>
            <person name="Mori K."/>
        </authorList>
    </citation>
    <scope>NUCLEOTIDE SEQUENCE [LARGE SCALE GENOMIC DNA]</scope>
    <source>
        <strain evidence="2 3">CCM 7415</strain>
    </source>
</reference>